<keyword evidence="3" id="KW-1185">Reference proteome</keyword>
<sequence>MGTYSSKNVDKKEEIIIAQNGAGNNSAAQEKSLQVERDQSLVYVVAVLVAIISIIFLYVTWKKSNKCFTKKIERQAVAVRCENKKWYRTNLRTGQNIED</sequence>
<evidence type="ECO:0000313" key="2">
    <source>
        <dbReference type="EMBL" id="CAH2095396.1"/>
    </source>
</evidence>
<dbReference type="AlphaFoldDB" id="A0AAU9U8L6"/>
<accession>A0AAU9U8L6</accession>
<dbReference type="Proteomes" id="UP001153954">
    <property type="component" value="Unassembled WGS sequence"/>
</dbReference>
<gene>
    <name evidence="2" type="ORF">EEDITHA_LOCUS10857</name>
</gene>
<comment type="caution">
    <text evidence="2">The sequence shown here is derived from an EMBL/GenBank/DDBJ whole genome shotgun (WGS) entry which is preliminary data.</text>
</comment>
<keyword evidence="1" id="KW-1133">Transmembrane helix</keyword>
<keyword evidence="1" id="KW-0812">Transmembrane</keyword>
<organism evidence="2 3">
    <name type="scientific">Euphydryas editha</name>
    <name type="common">Edith's checkerspot</name>
    <dbReference type="NCBI Taxonomy" id="104508"/>
    <lineage>
        <taxon>Eukaryota</taxon>
        <taxon>Metazoa</taxon>
        <taxon>Ecdysozoa</taxon>
        <taxon>Arthropoda</taxon>
        <taxon>Hexapoda</taxon>
        <taxon>Insecta</taxon>
        <taxon>Pterygota</taxon>
        <taxon>Neoptera</taxon>
        <taxon>Endopterygota</taxon>
        <taxon>Lepidoptera</taxon>
        <taxon>Glossata</taxon>
        <taxon>Ditrysia</taxon>
        <taxon>Papilionoidea</taxon>
        <taxon>Nymphalidae</taxon>
        <taxon>Nymphalinae</taxon>
        <taxon>Euphydryas</taxon>
    </lineage>
</organism>
<reference evidence="2" key="1">
    <citation type="submission" date="2022-03" db="EMBL/GenBank/DDBJ databases">
        <authorList>
            <person name="Tunstrom K."/>
        </authorList>
    </citation>
    <scope>NUCLEOTIDE SEQUENCE</scope>
</reference>
<dbReference type="EMBL" id="CAKOGL010000015">
    <property type="protein sequence ID" value="CAH2095396.1"/>
    <property type="molecule type" value="Genomic_DNA"/>
</dbReference>
<evidence type="ECO:0000313" key="3">
    <source>
        <dbReference type="Proteomes" id="UP001153954"/>
    </source>
</evidence>
<evidence type="ECO:0000256" key="1">
    <source>
        <dbReference type="SAM" id="Phobius"/>
    </source>
</evidence>
<proteinExistence type="predicted"/>
<name>A0AAU9U8L6_EUPED</name>
<feature type="transmembrane region" description="Helical" evidence="1">
    <location>
        <begin position="41"/>
        <end position="61"/>
    </location>
</feature>
<keyword evidence="1" id="KW-0472">Membrane</keyword>
<protein>
    <submittedName>
        <fullName evidence="2">Uncharacterized protein</fullName>
    </submittedName>
</protein>